<accession>A0A1H7GKA0</accession>
<sequence length="238" mass="25323">MTIEDSDWELASAYHDRELPERDARAFEGRLKHEPTLVATLEEIRSLSSSLAMLHPGANRPMVPGPERRWPVRTGLTAAIAAGLVGLALLMEWPTQTPTPLEVHAGFATMTEARPAAVVPVAVSIAADWPDLESANLTTVAVRDLPDGAAAYYVGQNGCRLSYFRMRKAGALPTQDGIQATAWSTSDGTYHLVVATGMDAGKFEAIGTYLRQIALRMSAPSVVAAVRSAAQAAGPCIG</sequence>
<gene>
    <name evidence="1" type="ORF">SAMN04488526_0440</name>
</gene>
<keyword evidence="2" id="KW-1185">Reference proteome</keyword>
<reference evidence="1 2" key="1">
    <citation type="submission" date="2016-10" db="EMBL/GenBank/DDBJ databases">
        <authorList>
            <person name="de Groot N.N."/>
        </authorList>
    </citation>
    <scope>NUCLEOTIDE SEQUENCE [LARGE SCALE GENOMIC DNA]</scope>
    <source>
        <strain evidence="1 2">DSM 14858</strain>
    </source>
</reference>
<organism evidence="1 2">
    <name type="scientific">Jannaschia helgolandensis</name>
    <dbReference type="NCBI Taxonomy" id="188906"/>
    <lineage>
        <taxon>Bacteria</taxon>
        <taxon>Pseudomonadati</taxon>
        <taxon>Pseudomonadota</taxon>
        <taxon>Alphaproteobacteria</taxon>
        <taxon>Rhodobacterales</taxon>
        <taxon>Roseobacteraceae</taxon>
        <taxon>Jannaschia</taxon>
    </lineage>
</organism>
<evidence type="ECO:0000313" key="1">
    <source>
        <dbReference type="EMBL" id="SEK38494.1"/>
    </source>
</evidence>
<proteinExistence type="predicted"/>
<evidence type="ECO:0008006" key="3">
    <source>
        <dbReference type="Google" id="ProtNLM"/>
    </source>
</evidence>
<dbReference type="AlphaFoldDB" id="A0A1H7GKA0"/>
<dbReference type="RefSeq" id="WP_092759342.1">
    <property type="nucleotide sequence ID" value="NZ_FNZQ01000001.1"/>
</dbReference>
<protein>
    <recommendedName>
        <fullName evidence="3">Transmembrane transcriptional regulator (Anti-sigma factor RsiW)</fullName>
    </recommendedName>
</protein>
<dbReference type="STRING" id="188906.SAMN04488526_0440"/>
<dbReference type="OrthoDB" id="8031034at2"/>
<evidence type="ECO:0000313" key="2">
    <source>
        <dbReference type="Proteomes" id="UP000199283"/>
    </source>
</evidence>
<dbReference type="Proteomes" id="UP000199283">
    <property type="component" value="Unassembled WGS sequence"/>
</dbReference>
<dbReference type="EMBL" id="FNZQ01000001">
    <property type="protein sequence ID" value="SEK38494.1"/>
    <property type="molecule type" value="Genomic_DNA"/>
</dbReference>
<name>A0A1H7GKA0_9RHOB</name>